<dbReference type="InterPro" id="IPR030378">
    <property type="entry name" value="G_CP_dom"/>
</dbReference>
<dbReference type="HAMAP" id="MF_01820">
    <property type="entry name" value="GTPase_RsgA"/>
    <property type="match status" value="1"/>
</dbReference>
<dbReference type="InterPro" id="IPR010914">
    <property type="entry name" value="RsgA_GTPase_dom"/>
</dbReference>
<comment type="caution">
    <text evidence="3">Lacks conserved residue(s) required for the propagation of feature annotation.</text>
</comment>
<sequence length="304" mass="32946">MQEQARVIASYGSHALVETQSGHREECSIKGKRLKPVAGDLVEIHRGSGNAGVIASILPRHTELGRQASGGRKRQILAANLDTLIVVIAPEPAPEPGIVDRYLAAAEYSGLGAMIVFNKVELADDQGPEWLEEFPPLGYPVFRVSAASGEGVDTLARHLERHTVALVGQSGVGKSTLLNRLMGEDVARAGAVSDKSGEGRHTTTTAFLHRLPDHQASLIDSPGVRDFHLSAIPPESVSGLFREIREAGVGCRFNDCQHQREPGCAVREAVDSGHISPRRYRSYCRLREQMQALKERDPTISRSG</sequence>
<keyword evidence="3" id="KW-0378">Hydrolase</keyword>
<accession>A0AAP6MJL6</accession>
<dbReference type="Proteomes" id="UP001302316">
    <property type="component" value="Unassembled WGS sequence"/>
</dbReference>
<dbReference type="GO" id="GO:0019843">
    <property type="term" value="F:rRNA binding"/>
    <property type="evidence" value="ECO:0007669"/>
    <property type="project" value="UniProtKB-KW"/>
</dbReference>
<keyword evidence="3" id="KW-0479">Metal-binding</keyword>
<keyword evidence="1 3" id="KW-0547">Nucleotide-binding</keyword>
<keyword evidence="3" id="KW-0694">RNA-binding</keyword>
<evidence type="ECO:0000259" key="4">
    <source>
        <dbReference type="PROSITE" id="PS50936"/>
    </source>
</evidence>
<dbReference type="InterPro" id="IPR004881">
    <property type="entry name" value="Ribosome_biogen_GTPase_RsgA"/>
</dbReference>
<dbReference type="PANTHER" id="PTHR32120:SF11">
    <property type="entry name" value="SMALL RIBOSOMAL SUBUNIT BIOGENESIS GTPASE RSGA 1, MITOCHONDRIAL-RELATED"/>
    <property type="match status" value="1"/>
</dbReference>
<organism evidence="6 7">
    <name type="scientific">Natronospira elongata</name>
    <dbReference type="NCBI Taxonomy" id="3110268"/>
    <lineage>
        <taxon>Bacteria</taxon>
        <taxon>Pseudomonadati</taxon>
        <taxon>Pseudomonadota</taxon>
        <taxon>Gammaproteobacteria</taxon>
        <taxon>Natronospirales</taxon>
        <taxon>Natronospiraceae</taxon>
        <taxon>Natronospira</taxon>
    </lineage>
</organism>
<evidence type="ECO:0000313" key="7">
    <source>
        <dbReference type="Proteomes" id="UP001302316"/>
    </source>
</evidence>
<dbReference type="Pfam" id="PF03193">
    <property type="entry name" value="RsgA_GTPase"/>
    <property type="match status" value="1"/>
</dbReference>
<comment type="similarity">
    <text evidence="3">Belongs to the TRAFAC class YlqF/YawG GTPase family. RsgA subfamily.</text>
</comment>
<dbReference type="PROSITE" id="PS51721">
    <property type="entry name" value="G_CP"/>
    <property type="match status" value="1"/>
</dbReference>
<comment type="caution">
    <text evidence="6">The sequence shown here is derived from an EMBL/GenBank/DDBJ whole genome shotgun (WGS) entry which is preliminary data.</text>
</comment>
<comment type="subunit">
    <text evidence="3">Monomer. Associates with 30S ribosomal subunit, binds 16S rRNA.</text>
</comment>
<keyword evidence="3" id="KW-0699">rRNA-binding</keyword>
<keyword evidence="3" id="KW-0862">Zinc</keyword>
<protein>
    <recommendedName>
        <fullName evidence="3">Small ribosomal subunit biogenesis GTPase RsgA</fullName>
        <ecNumber evidence="3">3.6.1.-</ecNumber>
    </recommendedName>
</protein>
<name>A0AAP6MJL6_9GAMM</name>
<feature type="binding site" evidence="3">
    <location>
        <begin position="168"/>
        <end position="176"/>
    </location>
    <ligand>
        <name>GTP</name>
        <dbReference type="ChEBI" id="CHEBI:37565"/>
    </ligand>
</feature>
<comment type="cofactor">
    <cofactor evidence="3">
        <name>Zn(2+)</name>
        <dbReference type="ChEBI" id="CHEBI:29105"/>
    </cofactor>
    <text evidence="3">Binds 1 zinc ion per subunit.</text>
</comment>
<feature type="domain" description="CP-type G" evidence="5">
    <location>
        <begin position="73"/>
        <end position="227"/>
    </location>
</feature>
<dbReference type="GO" id="GO:0005737">
    <property type="term" value="C:cytoplasm"/>
    <property type="evidence" value="ECO:0007669"/>
    <property type="project" value="UniProtKB-SubCell"/>
</dbReference>
<comment type="function">
    <text evidence="3">One of several proteins that assist in the late maturation steps of the functional core of the 30S ribosomal subunit. Helps release RbfA from mature subunits. May play a role in the assembly of ribosomal proteins into the subunit. Circularly permuted GTPase that catalyzes slow GTP hydrolysis, GTPase activity is stimulated by the 30S ribosomal subunit.</text>
</comment>
<dbReference type="GO" id="GO:0046872">
    <property type="term" value="F:metal ion binding"/>
    <property type="evidence" value="ECO:0007669"/>
    <property type="project" value="UniProtKB-KW"/>
</dbReference>
<feature type="binding site" evidence="3">
    <location>
        <position position="251"/>
    </location>
    <ligand>
        <name>Zn(2+)</name>
        <dbReference type="ChEBI" id="CHEBI:29105"/>
    </ligand>
</feature>
<dbReference type="Gene3D" id="2.40.50.140">
    <property type="entry name" value="Nucleic acid-binding proteins"/>
    <property type="match status" value="1"/>
</dbReference>
<evidence type="ECO:0000313" key="6">
    <source>
        <dbReference type="EMBL" id="MEA5444313.1"/>
    </source>
</evidence>
<dbReference type="EMBL" id="JAYGII010000001">
    <property type="protein sequence ID" value="MEA5444313.1"/>
    <property type="molecule type" value="Genomic_DNA"/>
</dbReference>
<feature type="domain" description="EngC GTPase" evidence="4">
    <location>
        <begin position="79"/>
        <end position="225"/>
    </location>
</feature>
<keyword evidence="2 3" id="KW-0342">GTP-binding</keyword>
<dbReference type="InterPro" id="IPR012340">
    <property type="entry name" value="NA-bd_OB-fold"/>
</dbReference>
<dbReference type="InterPro" id="IPR027417">
    <property type="entry name" value="P-loop_NTPase"/>
</dbReference>
<dbReference type="SUPFAM" id="SSF50249">
    <property type="entry name" value="Nucleic acid-binding proteins"/>
    <property type="match status" value="1"/>
</dbReference>
<dbReference type="PROSITE" id="PS50936">
    <property type="entry name" value="ENGC_GTPASE"/>
    <property type="match status" value="1"/>
</dbReference>
<dbReference type="PANTHER" id="PTHR32120">
    <property type="entry name" value="SMALL RIBOSOMAL SUBUNIT BIOGENESIS GTPASE RSGA"/>
    <property type="match status" value="1"/>
</dbReference>
<dbReference type="Gene3D" id="1.10.40.50">
    <property type="entry name" value="Probable gtpase engc, domain 3"/>
    <property type="match status" value="1"/>
</dbReference>
<keyword evidence="3" id="KW-0963">Cytoplasm</keyword>
<feature type="binding site" evidence="3">
    <location>
        <position position="256"/>
    </location>
    <ligand>
        <name>Zn(2+)</name>
        <dbReference type="ChEBI" id="CHEBI:29105"/>
    </ligand>
</feature>
<feature type="binding site" evidence="3">
    <location>
        <position position="258"/>
    </location>
    <ligand>
        <name>Zn(2+)</name>
        <dbReference type="ChEBI" id="CHEBI:29105"/>
    </ligand>
</feature>
<dbReference type="EC" id="3.6.1.-" evidence="3"/>
<dbReference type="RefSeq" id="WP_346049378.1">
    <property type="nucleotide sequence ID" value="NZ_JAYGII010000001.1"/>
</dbReference>
<dbReference type="GO" id="GO:0042274">
    <property type="term" value="P:ribosomal small subunit biogenesis"/>
    <property type="evidence" value="ECO:0007669"/>
    <property type="project" value="UniProtKB-UniRule"/>
</dbReference>
<dbReference type="NCBIfam" id="TIGR00157">
    <property type="entry name" value="ribosome small subunit-dependent GTPase A"/>
    <property type="match status" value="1"/>
</dbReference>
<evidence type="ECO:0000256" key="3">
    <source>
        <dbReference type="HAMAP-Rule" id="MF_01820"/>
    </source>
</evidence>
<reference evidence="6 7" key="1">
    <citation type="submission" date="2023-12" db="EMBL/GenBank/DDBJ databases">
        <title>Whole-genome sequencing of halo(alkali)philic microorganisms from hypersaline lakes.</title>
        <authorList>
            <person name="Sorokin D.Y."/>
            <person name="Merkel A.Y."/>
            <person name="Messina E."/>
            <person name="Yakimov M."/>
        </authorList>
    </citation>
    <scope>NUCLEOTIDE SEQUENCE [LARGE SCALE GENOMIC DNA]</scope>
    <source>
        <strain evidence="6 7">AB-CW1</strain>
    </source>
</reference>
<dbReference type="SUPFAM" id="SSF52540">
    <property type="entry name" value="P-loop containing nucleoside triphosphate hydrolases"/>
    <property type="match status" value="1"/>
</dbReference>
<dbReference type="CDD" id="cd01854">
    <property type="entry name" value="YjeQ_EngC"/>
    <property type="match status" value="1"/>
</dbReference>
<evidence type="ECO:0000256" key="1">
    <source>
        <dbReference type="ARBA" id="ARBA00022741"/>
    </source>
</evidence>
<dbReference type="GO" id="GO:0005525">
    <property type="term" value="F:GTP binding"/>
    <property type="evidence" value="ECO:0007669"/>
    <property type="project" value="UniProtKB-UniRule"/>
</dbReference>
<evidence type="ECO:0000256" key="2">
    <source>
        <dbReference type="ARBA" id="ARBA00023134"/>
    </source>
</evidence>
<feature type="binding site" evidence="3">
    <location>
        <position position="264"/>
    </location>
    <ligand>
        <name>Zn(2+)</name>
        <dbReference type="ChEBI" id="CHEBI:29105"/>
    </ligand>
</feature>
<proteinExistence type="inferred from homology"/>
<evidence type="ECO:0000259" key="5">
    <source>
        <dbReference type="PROSITE" id="PS51721"/>
    </source>
</evidence>
<comment type="subcellular location">
    <subcellularLocation>
        <location evidence="3">Cytoplasm</location>
    </subcellularLocation>
</comment>
<keyword evidence="3" id="KW-0690">Ribosome biogenesis</keyword>
<dbReference type="AlphaFoldDB" id="A0AAP6MJL6"/>
<gene>
    <name evidence="3 6" type="primary">rsgA</name>
    <name evidence="6" type="ORF">VCB98_00590</name>
</gene>
<dbReference type="GO" id="GO:0003924">
    <property type="term" value="F:GTPase activity"/>
    <property type="evidence" value="ECO:0007669"/>
    <property type="project" value="UniProtKB-UniRule"/>
</dbReference>
<keyword evidence="7" id="KW-1185">Reference proteome</keyword>
<dbReference type="Gene3D" id="3.40.50.300">
    <property type="entry name" value="P-loop containing nucleotide triphosphate hydrolases"/>
    <property type="match status" value="1"/>
</dbReference>